<evidence type="ECO:0000256" key="7">
    <source>
        <dbReference type="HAMAP-Rule" id="MF_00802"/>
    </source>
</evidence>
<dbReference type="OrthoDB" id="9759366at2"/>
<evidence type="ECO:0000256" key="3">
    <source>
        <dbReference type="ARBA" id="ARBA00022741"/>
    </source>
</evidence>
<dbReference type="AlphaFoldDB" id="A0A5Q6S026"/>
<comment type="caution">
    <text evidence="10">The sequence shown here is derived from an EMBL/GenBank/DDBJ whole genome shotgun (WGS) entry which is preliminary data.</text>
</comment>
<dbReference type="InterPro" id="IPR023057">
    <property type="entry name" value="GlnE"/>
</dbReference>
<comment type="catalytic activity">
    <reaction evidence="7">
        <text>[glutamine synthetase]-L-tyrosine + ATP = [glutamine synthetase]-O(4)-(5'-adenylyl)-L-tyrosine + diphosphate</text>
        <dbReference type="Rhea" id="RHEA:18589"/>
        <dbReference type="Rhea" id="RHEA-COMP:10660"/>
        <dbReference type="Rhea" id="RHEA-COMP:10661"/>
        <dbReference type="ChEBI" id="CHEBI:30616"/>
        <dbReference type="ChEBI" id="CHEBI:33019"/>
        <dbReference type="ChEBI" id="CHEBI:46858"/>
        <dbReference type="ChEBI" id="CHEBI:83624"/>
        <dbReference type="EC" id="2.7.7.42"/>
    </reaction>
</comment>
<keyword evidence="6 7" id="KW-0511">Multifunctional enzyme</keyword>
<evidence type="ECO:0000313" key="10">
    <source>
        <dbReference type="EMBL" id="KAA1423579.1"/>
    </source>
</evidence>
<feature type="region of interest" description="Adenylyl transferase" evidence="7">
    <location>
        <begin position="488"/>
        <end position="984"/>
    </location>
</feature>
<keyword evidence="4 7" id="KW-0067">ATP-binding</keyword>
<dbReference type="CDD" id="cd05401">
    <property type="entry name" value="NT_GlnE_GlnD_like"/>
    <property type="match status" value="2"/>
</dbReference>
<comment type="catalytic activity">
    <reaction evidence="7">
        <text>[glutamine synthetase]-O(4)-(5'-adenylyl)-L-tyrosine + phosphate = [glutamine synthetase]-L-tyrosine + ADP</text>
        <dbReference type="Rhea" id="RHEA:43716"/>
        <dbReference type="Rhea" id="RHEA-COMP:10660"/>
        <dbReference type="Rhea" id="RHEA-COMP:10661"/>
        <dbReference type="ChEBI" id="CHEBI:43474"/>
        <dbReference type="ChEBI" id="CHEBI:46858"/>
        <dbReference type="ChEBI" id="CHEBI:83624"/>
        <dbReference type="ChEBI" id="CHEBI:456216"/>
        <dbReference type="EC" id="2.7.7.89"/>
    </reaction>
</comment>
<proteinExistence type="inferred from homology"/>
<feature type="domain" description="Glutamate-ammonia ligase adenylyltransferase repeated" evidence="8">
    <location>
        <begin position="581"/>
        <end position="817"/>
    </location>
</feature>
<dbReference type="RefSeq" id="WP_149769099.1">
    <property type="nucleotide sequence ID" value="NZ_VDFQ02000002.1"/>
</dbReference>
<dbReference type="SUPFAM" id="SSF81593">
    <property type="entry name" value="Nucleotidyltransferase substrate binding subunit/domain"/>
    <property type="match status" value="2"/>
</dbReference>
<reference evidence="10 11" key="1">
    <citation type="submission" date="2019-09" db="EMBL/GenBank/DDBJ databases">
        <title>Mumia zhuanghuii sp. nov. isolated from the intestinal contents of plateau pika (Ochotona curzoniae) in the Qinghai-Tibet plateau of China.</title>
        <authorList>
            <person name="Tian Z."/>
        </authorList>
    </citation>
    <scope>NUCLEOTIDE SEQUENCE [LARGE SCALE GENOMIC DNA]</scope>
    <source>
        <strain evidence="11">350</strain>
    </source>
</reference>
<evidence type="ECO:0000313" key="11">
    <source>
        <dbReference type="Proteomes" id="UP000307768"/>
    </source>
</evidence>
<evidence type="ECO:0000259" key="8">
    <source>
        <dbReference type="Pfam" id="PF03710"/>
    </source>
</evidence>
<evidence type="ECO:0000256" key="6">
    <source>
        <dbReference type="ARBA" id="ARBA00023268"/>
    </source>
</evidence>
<dbReference type="Pfam" id="PF03710">
    <property type="entry name" value="GlnE"/>
    <property type="match status" value="2"/>
</dbReference>
<dbReference type="InterPro" id="IPR005190">
    <property type="entry name" value="GlnE_rpt_dom"/>
</dbReference>
<gene>
    <name evidence="7" type="primary">glnE</name>
    <name evidence="10" type="ORF">FE697_008250</name>
</gene>
<evidence type="ECO:0000256" key="4">
    <source>
        <dbReference type="ARBA" id="ARBA00022840"/>
    </source>
</evidence>
<feature type="region of interest" description="Adenylyl removase" evidence="7">
    <location>
        <begin position="1"/>
        <end position="480"/>
    </location>
</feature>
<comment type="cofactor">
    <cofactor evidence="7">
        <name>Mg(2+)</name>
        <dbReference type="ChEBI" id="CHEBI:18420"/>
    </cofactor>
</comment>
<comment type="similarity">
    <text evidence="7">Belongs to the GlnE family.</text>
</comment>
<protein>
    <recommendedName>
        <fullName evidence="7">Bifunctional glutamine synthetase adenylyltransferase/adenylyl-removing enzyme</fullName>
    </recommendedName>
    <alternativeName>
        <fullName evidence="7">ATP:glutamine synthetase adenylyltransferase</fullName>
    </alternativeName>
    <alternativeName>
        <fullName evidence="7">ATase</fullName>
    </alternativeName>
    <domain>
        <recommendedName>
            <fullName evidence="7">Glutamine synthetase adenylyl-L-tyrosine phosphorylase</fullName>
            <ecNumber evidence="7">2.7.7.89</ecNumber>
        </recommendedName>
        <alternativeName>
            <fullName evidence="7">Adenylyl removase</fullName>
            <shortName evidence="7">AR</shortName>
            <shortName evidence="7">AT-N</shortName>
        </alternativeName>
    </domain>
    <domain>
        <recommendedName>
            <fullName evidence="7">Glutamine synthetase adenylyl transferase</fullName>
            <ecNumber evidence="7">2.7.7.42</ecNumber>
        </recommendedName>
        <alternativeName>
            <fullName evidence="7">Adenylyl transferase</fullName>
            <shortName evidence="7">AT</shortName>
            <shortName evidence="7">AT-C</shortName>
        </alternativeName>
    </domain>
</protein>
<dbReference type="InterPro" id="IPR013546">
    <property type="entry name" value="PII_UdlTrfase/GS_AdlTrfase"/>
</dbReference>
<feature type="domain" description="PII-uridylyltransferase/Glutamine-synthetase adenylyltransferase" evidence="9">
    <location>
        <begin position="347"/>
        <end position="476"/>
    </location>
</feature>
<dbReference type="EMBL" id="VDFQ02000002">
    <property type="protein sequence ID" value="KAA1423579.1"/>
    <property type="molecule type" value="Genomic_DNA"/>
</dbReference>
<keyword evidence="3 7" id="KW-0547">Nucleotide-binding</keyword>
<dbReference type="GO" id="GO:0047388">
    <property type="term" value="F:[glutamine synthetase]-adenylyl-L-tyrosine phosphorylase activity"/>
    <property type="evidence" value="ECO:0007669"/>
    <property type="project" value="UniProtKB-EC"/>
</dbReference>
<dbReference type="SUPFAM" id="SSF81301">
    <property type="entry name" value="Nucleotidyltransferase"/>
    <property type="match status" value="2"/>
</dbReference>
<keyword evidence="1 7" id="KW-0808">Transferase</keyword>
<dbReference type="Pfam" id="PF08335">
    <property type="entry name" value="GlnD_UR_UTase"/>
    <property type="match status" value="2"/>
</dbReference>
<dbReference type="GO" id="GO:0000820">
    <property type="term" value="P:regulation of glutamine family amino acid metabolic process"/>
    <property type="evidence" value="ECO:0007669"/>
    <property type="project" value="UniProtKB-UniRule"/>
</dbReference>
<dbReference type="GO" id="GO:0005524">
    <property type="term" value="F:ATP binding"/>
    <property type="evidence" value="ECO:0007669"/>
    <property type="project" value="UniProtKB-UniRule"/>
</dbReference>
<dbReference type="NCBIfam" id="NF010707">
    <property type="entry name" value="PRK14109.1"/>
    <property type="match status" value="1"/>
</dbReference>
<name>A0A5Q6S026_9ACTN</name>
<keyword evidence="2 7" id="KW-0548">Nucleotidyltransferase</keyword>
<sequence length="984" mass="108116">MPDDQRPQRVRTTSGWLARLGFADPDEAATLLEECELRSTAVVERVAQGADPDLALRRLCEIAGAFASRAGTGEHLVTHLEADPELLTRLVAVLGGSHALGEFLVLHPEAVLDLRASTMPVEPRDQAAFERVLGDVTDRDSLRVAYRRQLLQIAARDLTRRSSYETTAAELSDLAGATLATALRLAREEVDDSETARLAVIAMGKCGGRELNYVSDVDVVFVHAAADGADEQKATRVATRLASTLIRICGEHTREGTIWEVDANLRPEGKDGPLVRTLPSHVAYYERWASTWEFQALLKARPVAGDAELGREYVEALAPMVWDAATRPNFVADTRAMRRRVIDNIPAPQLDRELKLGPGGLRDVEFAVQLLQLVHGRTDERLRVRSTTEALRALVDGGYVARTDGASMTEAYTFLRMFEHRIQLDGLRRTHLVPSDDETLRMIGRTLAYRTDPARNLLKDWQAQRREVLRLHQKLFFRPLLDAVAAMPSDALHLTPEAAQARLEALGYADPRAALTHLRALTSGMRRSAAIQRQLMPAMLAWFAESPNPDGGLLAFRKVSESLGGTHWYLRKLRDEGSGAEQLAKMLAGSAYVTDLIQRAPESVAMLGDDNELEPRTYDRIVTETRSAARRHDDPAEATRTVRRVRRRELSRIAMSDVLGRVDVVEVGHALSDLTTATLEAALDIATRAVEQQRGTSLPTRVAVVLMGRLGGREMGYGSDADVMFVHDPLPGADESAASQAATAVATELRRLLGTAGPDPALEVDADLRPEGRSGPLVRTLASYRAYYARWSMVWEAQALLRAAPVVGDPELCAAFRALIDPLRWPGEGISQADVQEVRRIKARVDAERLPRGADPATHLKLGRGGIADVEWTVQLLQMQHAHAVEGLRTTETLPALHAAAEADLIGSEDAAVLGDAWRLVSRIRNAYVLLRNRAGASLPENANDRAGVAWLLGGGIDGGEQMVDDYLRTTRRARQVVERVFWG</sequence>
<dbReference type="PANTHER" id="PTHR30621:SF0">
    <property type="entry name" value="BIFUNCTIONAL GLUTAMINE SYNTHETASE ADENYLYLTRANSFERASE_ADENYLYL-REMOVING ENZYME"/>
    <property type="match status" value="1"/>
</dbReference>
<dbReference type="GO" id="GO:0005829">
    <property type="term" value="C:cytosol"/>
    <property type="evidence" value="ECO:0007669"/>
    <property type="project" value="TreeGrafter"/>
</dbReference>
<feature type="domain" description="PII-uridylyltransferase/Glutamine-synthetase adenylyltransferase" evidence="9">
    <location>
        <begin position="842"/>
        <end position="981"/>
    </location>
</feature>
<dbReference type="HAMAP" id="MF_00802">
    <property type="entry name" value="GlnE"/>
    <property type="match status" value="1"/>
</dbReference>
<dbReference type="PANTHER" id="PTHR30621">
    <property type="entry name" value="GLUTAMINE SYNTHETASE ADENYLYLTRANSFERASE"/>
    <property type="match status" value="1"/>
</dbReference>
<evidence type="ECO:0000256" key="1">
    <source>
        <dbReference type="ARBA" id="ARBA00022679"/>
    </source>
</evidence>
<dbReference type="Proteomes" id="UP000307768">
    <property type="component" value="Unassembled WGS sequence"/>
</dbReference>
<dbReference type="EC" id="2.7.7.42" evidence="7"/>
<dbReference type="GO" id="GO:0000287">
    <property type="term" value="F:magnesium ion binding"/>
    <property type="evidence" value="ECO:0007669"/>
    <property type="project" value="UniProtKB-UniRule"/>
</dbReference>
<feature type="domain" description="Glutamate-ammonia ligase adenylyltransferase repeated" evidence="8">
    <location>
        <begin position="88"/>
        <end position="312"/>
    </location>
</feature>
<dbReference type="GO" id="GO:0008882">
    <property type="term" value="F:[glutamate-ammonia-ligase] adenylyltransferase activity"/>
    <property type="evidence" value="ECO:0007669"/>
    <property type="project" value="UniProtKB-UniRule"/>
</dbReference>
<dbReference type="InterPro" id="IPR043519">
    <property type="entry name" value="NT_sf"/>
</dbReference>
<organism evidence="10 11">
    <name type="scientific">Mumia zhuanghuii</name>
    <dbReference type="NCBI Taxonomy" id="2585211"/>
    <lineage>
        <taxon>Bacteria</taxon>
        <taxon>Bacillati</taxon>
        <taxon>Actinomycetota</taxon>
        <taxon>Actinomycetes</taxon>
        <taxon>Propionibacteriales</taxon>
        <taxon>Nocardioidaceae</taxon>
        <taxon>Mumia</taxon>
    </lineage>
</organism>
<evidence type="ECO:0000256" key="2">
    <source>
        <dbReference type="ARBA" id="ARBA00022695"/>
    </source>
</evidence>
<accession>A0A5Q6S026</accession>
<comment type="function">
    <text evidence="7">Involved in the regulation of glutamine synthetase GlnA, a key enzyme in the process to assimilate ammonia. When cellular nitrogen levels are high, the C-terminal adenylyl transferase (AT) inactivates GlnA by covalent transfer of an adenylyl group from ATP to specific tyrosine residue of GlnA, thus reducing its activity. Conversely, when nitrogen levels are low, the N-terminal adenylyl removase (AR) activates GlnA by removing the adenylyl group by phosphorolysis, increasing its activity. The regulatory region of GlnE binds the signal transduction protein PII (GlnB) which indicates the nitrogen status of the cell.</text>
</comment>
<evidence type="ECO:0000259" key="9">
    <source>
        <dbReference type="Pfam" id="PF08335"/>
    </source>
</evidence>
<evidence type="ECO:0000256" key="5">
    <source>
        <dbReference type="ARBA" id="ARBA00022842"/>
    </source>
</evidence>
<dbReference type="Gene3D" id="3.30.460.10">
    <property type="entry name" value="Beta Polymerase, domain 2"/>
    <property type="match status" value="2"/>
</dbReference>
<keyword evidence="5 7" id="KW-0460">Magnesium</keyword>
<dbReference type="EC" id="2.7.7.89" evidence="7"/>
<dbReference type="Gene3D" id="1.20.120.330">
    <property type="entry name" value="Nucleotidyltransferases domain 2"/>
    <property type="match status" value="2"/>
</dbReference>